<dbReference type="Pfam" id="PF03087">
    <property type="entry name" value="BPS1"/>
    <property type="match status" value="1"/>
</dbReference>
<dbReference type="AlphaFoldDB" id="A0AAN7KCR4"/>
<comment type="caution">
    <text evidence="1">The sequence shown here is derived from an EMBL/GenBank/DDBJ whole genome shotgun (WGS) entry which is preliminary data.</text>
</comment>
<organism evidence="1 2">
    <name type="scientific">Trapa incisa</name>
    <dbReference type="NCBI Taxonomy" id="236973"/>
    <lineage>
        <taxon>Eukaryota</taxon>
        <taxon>Viridiplantae</taxon>
        <taxon>Streptophyta</taxon>
        <taxon>Embryophyta</taxon>
        <taxon>Tracheophyta</taxon>
        <taxon>Spermatophyta</taxon>
        <taxon>Magnoliopsida</taxon>
        <taxon>eudicotyledons</taxon>
        <taxon>Gunneridae</taxon>
        <taxon>Pentapetalae</taxon>
        <taxon>rosids</taxon>
        <taxon>malvids</taxon>
        <taxon>Myrtales</taxon>
        <taxon>Lythraceae</taxon>
        <taxon>Trapa</taxon>
    </lineage>
</organism>
<reference evidence="1 2" key="1">
    <citation type="journal article" date="2023" name="Hortic Res">
        <title>Pangenome of water caltrop reveals structural variations and asymmetric subgenome divergence after allopolyploidization.</title>
        <authorList>
            <person name="Zhang X."/>
            <person name="Chen Y."/>
            <person name="Wang L."/>
            <person name="Yuan Y."/>
            <person name="Fang M."/>
            <person name="Shi L."/>
            <person name="Lu R."/>
            <person name="Comes H.P."/>
            <person name="Ma Y."/>
            <person name="Chen Y."/>
            <person name="Huang G."/>
            <person name="Zhou Y."/>
            <person name="Zheng Z."/>
            <person name="Qiu Y."/>
        </authorList>
    </citation>
    <scope>NUCLEOTIDE SEQUENCE [LARGE SCALE GENOMIC DNA]</scope>
    <source>
        <tissue evidence="1">Roots</tissue>
    </source>
</reference>
<dbReference type="GO" id="GO:0048364">
    <property type="term" value="P:root development"/>
    <property type="evidence" value="ECO:0007669"/>
    <property type="project" value="InterPro"/>
</dbReference>
<dbReference type="GO" id="GO:0048367">
    <property type="term" value="P:shoot system development"/>
    <property type="evidence" value="ECO:0007669"/>
    <property type="project" value="InterPro"/>
</dbReference>
<dbReference type="InterPro" id="IPR004320">
    <property type="entry name" value="BPS1_pln"/>
</dbReference>
<accession>A0AAN7KCR4</accession>
<dbReference type="Proteomes" id="UP001345219">
    <property type="component" value="Chromosome 23"/>
</dbReference>
<dbReference type="PANTHER" id="PTHR31509">
    <property type="entry name" value="BPS1-LIKE PROTEIN"/>
    <property type="match status" value="1"/>
</dbReference>
<evidence type="ECO:0000313" key="1">
    <source>
        <dbReference type="EMBL" id="KAK4761661.1"/>
    </source>
</evidence>
<sequence length="349" mass="39307">MSKPQEPHRPFFPFGNPFRMISPKGSNLSPSLLALVNSFEEALSARLRKLETVGDVLSLTWMQCAMESLCETHEEIKKLIVALELPVSDWDEKWIDVYLDISIKLLDISNTFSSELSRMNQGHLLIQCSLHNLESNSQQQLARACSFLNNWRHQRRSKNPRLEKCCSFLDGLMETLNLPKVKNSAKGKVLMRALYGVKVQTLFICSIFVALFSGSSKRLFELDVAGTYLWAEDFNHLRGVVNGIIRNQQSSQHDSLVKELLGVDTAVEKLYPMMQDGSMTGKEDPLQISITQLRAEAEKLSSGLDLLMKEVDSFFHVVLTGRDALLSNLRATCTATESAEGKRIRQPVS</sequence>
<name>A0AAN7KCR4_9MYRT</name>
<evidence type="ECO:0000313" key="2">
    <source>
        <dbReference type="Proteomes" id="UP001345219"/>
    </source>
</evidence>
<dbReference type="EMBL" id="JAXIOK010000009">
    <property type="protein sequence ID" value="KAK4761661.1"/>
    <property type="molecule type" value="Genomic_DNA"/>
</dbReference>
<keyword evidence="2" id="KW-1185">Reference proteome</keyword>
<gene>
    <name evidence="1" type="ORF">SAY87_029545</name>
</gene>
<protein>
    <submittedName>
        <fullName evidence="1">Uncharacterized protein</fullName>
    </submittedName>
</protein>
<proteinExistence type="predicted"/>